<accession>A0ABN9HLS4</accession>
<dbReference type="EMBL" id="CATNWA010021446">
    <property type="protein sequence ID" value="CAI9622735.1"/>
    <property type="molecule type" value="Genomic_DNA"/>
</dbReference>
<organism evidence="1 2">
    <name type="scientific">Staurois parvus</name>
    <dbReference type="NCBI Taxonomy" id="386267"/>
    <lineage>
        <taxon>Eukaryota</taxon>
        <taxon>Metazoa</taxon>
        <taxon>Chordata</taxon>
        <taxon>Craniata</taxon>
        <taxon>Vertebrata</taxon>
        <taxon>Euteleostomi</taxon>
        <taxon>Amphibia</taxon>
        <taxon>Batrachia</taxon>
        <taxon>Anura</taxon>
        <taxon>Neobatrachia</taxon>
        <taxon>Ranoidea</taxon>
        <taxon>Ranidae</taxon>
        <taxon>Staurois</taxon>
    </lineage>
</organism>
<proteinExistence type="predicted"/>
<protein>
    <submittedName>
        <fullName evidence="1">Uncharacterized protein</fullName>
    </submittedName>
</protein>
<keyword evidence="2" id="KW-1185">Reference proteome</keyword>
<gene>
    <name evidence="1" type="ORF">SPARVUS_LOCUS16330116</name>
</gene>
<evidence type="ECO:0000313" key="1">
    <source>
        <dbReference type="EMBL" id="CAI9622735.1"/>
    </source>
</evidence>
<dbReference type="Proteomes" id="UP001162483">
    <property type="component" value="Unassembled WGS sequence"/>
</dbReference>
<evidence type="ECO:0000313" key="2">
    <source>
        <dbReference type="Proteomes" id="UP001162483"/>
    </source>
</evidence>
<reference evidence="1" key="1">
    <citation type="submission" date="2023-05" db="EMBL/GenBank/DDBJ databases">
        <authorList>
            <person name="Stuckert A."/>
        </authorList>
    </citation>
    <scope>NUCLEOTIDE SEQUENCE</scope>
</reference>
<sequence length="74" mass="8124">MTKRLRTIVQEMTKTWRTAQEMTTDLWGGGGSGYLNLTGTRYLLPQSCSLIFTCSSIRLRHAVFPASASVGAQA</sequence>
<name>A0ABN9HLS4_9NEOB</name>
<comment type="caution">
    <text evidence="1">The sequence shown here is derived from an EMBL/GenBank/DDBJ whole genome shotgun (WGS) entry which is preliminary data.</text>
</comment>